<dbReference type="InterPro" id="IPR011701">
    <property type="entry name" value="MFS"/>
</dbReference>
<feature type="transmembrane region" description="Helical" evidence="2">
    <location>
        <begin position="473"/>
        <end position="496"/>
    </location>
</feature>
<feature type="transmembrane region" description="Helical" evidence="2">
    <location>
        <begin position="245"/>
        <end position="263"/>
    </location>
</feature>
<dbReference type="SUPFAM" id="SSF103473">
    <property type="entry name" value="MFS general substrate transporter"/>
    <property type="match status" value="1"/>
</dbReference>
<keyword evidence="2" id="KW-0812">Transmembrane</keyword>
<feature type="region of interest" description="Disordered" evidence="1">
    <location>
        <begin position="274"/>
        <end position="295"/>
    </location>
</feature>
<reference evidence="3" key="1">
    <citation type="submission" date="2019-08" db="EMBL/GenBank/DDBJ databases">
        <title>The genome of the North American firefly Photinus pyralis.</title>
        <authorList>
            <consortium name="Photinus pyralis genome working group"/>
            <person name="Fallon T.R."/>
            <person name="Sander Lower S.E."/>
            <person name="Weng J.-K."/>
        </authorList>
    </citation>
    <scope>NUCLEOTIDE SEQUENCE</scope>
    <source>
        <strain evidence="3">TRF0915ILg1</strain>
        <tissue evidence="3">Whole body</tissue>
    </source>
</reference>
<evidence type="ECO:0000256" key="2">
    <source>
        <dbReference type="SAM" id="Phobius"/>
    </source>
</evidence>
<evidence type="ECO:0000313" key="3">
    <source>
        <dbReference type="EMBL" id="KAF2905595.1"/>
    </source>
</evidence>
<dbReference type="Pfam" id="PF07690">
    <property type="entry name" value="MFS_1"/>
    <property type="match status" value="2"/>
</dbReference>
<feature type="transmembrane region" description="Helical" evidence="2">
    <location>
        <begin position="213"/>
        <end position="233"/>
    </location>
</feature>
<dbReference type="AlphaFoldDB" id="A0A8K0GIA0"/>
<dbReference type="OrthoDB" id="6499973at2759"/>
<dbReference type="Proteomes" id="UP000801492">
    <property type="component" value="Unassembled WGS sequence"/>
</dbReference>
<feature type="transmembrane region" description="Helical" evidence="2">
    <location>
        <begin position="539"/>
        <end position="559"/>
    </location>
</feature>
<feature type="transmembrane region" description="Helical" evidence="2">
    <location>
        <begin position="628"/>
        <end position="652"/>
    </location>
</feature>
<dbReference type="CDD" id="cd17352">
    <property type="entry name" value="MFS_MCT_SLC16"/>
    <property type="match status" value="1"/>
</dbReference>
<proteinExistence type="predicted"/>
<keyword evidence="2" id="KW-0472">Membrane</keyword>
<evidence type="ECO:0000313" key="4">
    <source>
        <dbReference type="Proteomes" id="UP000801492"/>
    </source>
</evidence>
<feature type="compositionally biased region" description="Low complexity" evidence="1">
    <location>
        <begin position="404"/>
        <end position="415"/>
    </location>
</feature>
<feature type="transmembrane region" description="Helical" evidence="2">
    <location>
        <begin position="156"/>
        <end position="174"/>
    </location>
</feature>
<feature type="transmembrane region" description="Helical" evidence="2">
    <location>
        <begin position="125"/>
        <end position="149"/>
    </location>
</feature>
<dbReference type="InterPro" id="IPR036259">
    <property type="entry name" value="MFS_trans_sf"/>
</dbReference>
<evidence type="ECO:0000256" key="1">
    <source>
        <dbReference type="SAM" id="MobiDB-lite"/>
    </source>
</evidence>
<keyword evidence="4" id="KW-1185">Reference proteome</keyword>
<dbReference type="FunFam" id="1.20.1250.20:FF:000320">
    <property type="entry name" value="Monocarboxylate transporter"/>
    <property type="match status" value="1"/>
</dbReference>
<dbReference type="GO" id="GO:0008028">
    <property type="term" value="F:monocarboxylic acid transmembrane transporter activity"/>
    <property type="evidence" value="ECO:0007669"/>
    <property type="project" value="TreeGrafter"/>
</dbReference>
<keyword evidence="2" id="KW-1133">Transmembrane helix</keyword>
<dbReference type="InterPro" id="IPR050327">
    <property type="entry name" value="Proton-linked_MCT"/>
</dbReference>
<gene>
    <name evidence="3" type="ORF">ILUMI_00572</name>
</gene>
<feature type="region of interest" description="Disordered" evidence="1">
    <location>
        <begin position="355"/>
        <end position="417"/>
    </location>
</feature>
<dbReference type="PANTHER" id="PTHR11360">
    <property type="entry name" value="MONOCARBOXYLATE TRANSPORTER"/>
    <property type="match status" value="1"/>
</dbReference>
<accession>A0A8K0GIA0</accession>
<feature type="transmembrane region" description="Helical" evidence="2">
    <location>
        <begin position="86"/>
        <end position="105"/>
    </location>
</feature>
<feature type="compositionally biased region" description="Polar residues" evidence="1">
    <location>
        <begin position="365"/>
        <end position="387"/>
    </location>
</feature>
<name>A0A8K0GIA0_IGNLU</name>
<feature type="transmembrane region" description="Helical" evidence="2">
    <location>
        <begin position="565"/>
        <end position="588"/>
    </location>
</feature>
<protein>
    <submittedName>
        <fullName evidence="3">Uncharacterized protein</fullName>
    </submittedName>
</protein>
<feature type="transmembrane region" description="Helical" evidence="2">
    <location>
        <begin position="180"/>
        <end position="201"/>
    </location>
</feature>
<comment type="caution">
    <text evidence="3">The sequence shown here is derived from an EMBL/GenBank/DDBJ whole genome shotgun (WGS) entry which is preliminary data.</text>
</comment>
<sequence length="668" mass="72404">MTKNNSNGDVGANALLMGGPKKNSTSAEACGKIQNATSDAVGRRLAVKYQNIPQNDSKQIKAVTIKPEKNGKAMEEWDLVPPDGGWGWLVLFGSTLVNILVPGTVKSFGVLFVEFLEVFEASPAAAAWIPALCYFLYSSLGPVSSLLSVKYSYRTVTIIGGTCAAAGMILSFFAQSVVYLYLSYGFLVGTGAGLAFPPTVYIVTSYFVRLRGVANGICISGSAFGSIILPPLLRVLLELYGYRGAVLLMGGITLNCWVAALFYDPVEKHLKKVPKKTADEDEYDNEDNNSLSHKPKFMISTEDNSASLYQLNENDTFIENPDDLNNSFIRSASSAAVPNYRGIGGGRERKISVPTSRGELARVRSGSSRNQLTGSSTLHSVPETNNAMDMYSHSRLPSSRRSRPAVPRRSPSTSSFQYVSTPYHGSTLTLQPETFASSFSLKASSCVQKQGEKQDESVKKNKFFDTSLLKDPLYLVILISNSTNAISYTNFIILLPSYALTLGFDKNHGALLLSIVSALDLVGRIGGSALSDINLIPKEWYFIGGLFMSGISLSLLPFSENYTTMSIFCAMFGLASGVYVGITAVIMADLLGTERLQSSYGISLFVNGILQLAGPPLCGIWYEHIKSYVPIFLWLGIVLVVGATIWGVVPFIKKTKDPEKDTCTVETP</sequence>
<organism evidence="3 4">
    <name type="scientific">Ignelater luminosus</name>
    <name type="common">Cucubano</name>
    <name type="synonym">Pyrophorus luminosus</name>
    <dbReference type="NCBI Taxonomy" id="2038154"/>
    <lineage>
        <taxon>Eukaryota</taxon>
        <taxon>Metazoa</taxon>
        <taxon>Ecdysozoa</taxon>
        <taxon>Arthropoda</taxon>
        <taxon>Hexapoda</taxon>
        <taxon>Insecta</taxon>
        <taxon>Pterygota</taxon>
        <taxon>Neoptera</taxon>
        <taxon>Endopterygota</taxon>
        <taxon>Coleoptera</taxon>
        <taxon>Polyphaga</taxon>
        <taxon>Elateriformia</taxon>
        <taxon>Elateroidea</taxon>
        <taxon>Elateridae</taxon>
        <taxon>Agrypninae</taxon>
        <taxon>Pyrophorini</taxon>
        <taxon>Ignelater</taxon>
    </lineage>
</organism>
<dbReference type="EMBL" id="VTPC01000493">
    <property type="protein sequence ID" value="KAF2905595.1"/>
    <property type="molecule type" value="Genomic_DNA"/>
</dbReference>
<dbReference type="Gene3D" id="1.20.1250.20">
    <property type="entry name" value="MFS general substrate transporter like domains"/>
    <property type="match status" value="2"/>
</dbReference>
<dbReference type="PANTHER" id="PTHR11360:SF293">
    <property type="entry name" value="HERMES, ISOFORM A"/>
    <property type="match status" value="1"/>
</dbReference>